<dbReference type="InterPro" id="IPR010730">
    <property type="entry name" value="HET"/>
</dbReference>
<dbReference type="Pfam" id="PF06985">
    <property type="entry name" value="HET"/>
    <property type="match status" value="1"/>
</dbReference>
<gene>
    <name evidence="3" type="ORF">K435DRAFT_819509</name>
</gene>
<evidence type="ECO:0000313" key="3">
    <source>
        <dbReference type="EMBL" id="THU96270.1"/>
    </source>
</evidence>
<dbReference type="AlphaFoldDB" id="A0A4S8M2T0"/>
<dbReference type="PANTHER" id="PTHR10622:SF10">
    <property type="entry name" value="HET DOMAIN-CONTAINING PROTEIN"/>
    <property type="match status" value="1"/>
</dbReference>
<dbReference type="EMBL" id="ML179181">
    <property type="protein sequence ID" value="THU96270.1"/>
    <property type="molecule type" value="Genomic_DNA"/>
</dbReference>
<accession>A0A4S8M2T0</accession>
<protein>
    <submittedName>
        <fullName evidence="3">HET-domain-containing protein</fullName>
    </submittedName>
</protein>
<dbReference type="PANTHER" id="PTHR10622">
    <property type="entry name" value="HET DOMAIN-CONTAINING PROTEIN"/>
    <property type="match status" value="1"/>
</dbReference>
<keyword evidence="4" id="KW-1185">Reference proteome</keyword>
<dbReference type="Proteomes" id="UP000297245">
    <property type="component" value="Unassembled WGS sequence"/>
</dbReference>
<feature type="domain" description="DUF8212" evidence="2">
    <location>
        <begin position="229"/>
        <end position="251"/>
    </location>
</feature>
<proteinExistence type="predicted"/>
<evidence type="ECO:0000313" key="4">
    <source>
        <dbReference type="Proteomes" id="UP000297245"/>
    </source>
</evidence>
<evidence type="ECO:0000259" key="1">
    <source>
        <dbReference type="Pfam" id="PF06985"/>
    </source>
</evidence>
<evidence type="ECO:0000259" key="2">
    <source>
        <dbReference type="Pfam" id="PF26640"/>
    </source>
</evidence>
<dbReference type="Pfam" id="PF26640">
    <property type="entry name" value="DUF8212"/>
    <property type="match status" value="1"/>
</dbReference>
<organism evidence="3 4">
    <name type="scientific">Dendrothele bispora (strain CBS 962.96)</name>
    <dbReference type="NCBI Taxonomy" id="1314807"/>
    <lineage>
        <taxon>Eukaryota</taxon>
        <taxon>Fungi</taxon>
        <taxon>Dikarya</taxon>
        <taxon>Basidiomycota</taxon>
        <taxon>Agaricomycotina</taxon>
        <taxon>Agaricomycetes</taxon>
        <taxon>Agaricomycetidae</taxon>
        <taxon>Agaricales</taxon>
        <taxon>Agaricales incertae sedis</taxon>
        <taxon>Dendrothele</taxon>
    </lineage>
</organism>
<reference evidence="3 4" key="1">
    <citation type="journal article" date="2019" name="Nat. Ecol. Evol.">
        <title>Megaphylogeny resolves global patterns of mushroom evolution.</title>
        <authorList>
            <person name="Varga T."/>
            <person name="Krizsan K."/>
            <person name="Foldi C."/>
            <person name="Dima B."/>
            <person name="Sanchez-Garcia M."/>
            <person name="Sanchez-Ramirez S."/>
            <person name="Szollosi G.J."/>
            <person name="Szarkandi J.G."/>
            <person name="Papp V."/>
            <person name="Albert L."/>
            <person name="Andreopoulos W."/>
            <person name="Angelini C."/>
            <person name="Antonin V."/>
            <person name="Barry K.W."/>
            <person name="Bougher N.L."/>
            <person name="Buchanan P."/>
            <person name="Buyck B."/>
            <person name="Bense V."/>
            <person name="Catcheside P."/>
            <person name="Chovatia M."/>
            <person name="Cooper J."/>
            <person name="Damon W."/>
            <person name="Desjardin D."/>
            <person name="Finy P."/>
            <person name="Geml J."/>
            <person name="Haridas S."/>
            <person name="Hughes K."/>
            <person name="Justo A."/>
            <person name="Karasinski D."/>
            <person name="Kautmanova I."/>
            <person name="Kiss B."/>
            <person name="Kocsube S."/>
            <person name="Kotiranta H."/>
            <person name="LaButti K.M."/>
            <person name="Lechner B.E."/>
            <person name="Liimatainen K."/>
            <person name="Lipzen A."/>
            <person name="Lukacs Z."/>
            <person name="Mihaltcheva S."/>
            <person name="Morgado L.N."/>
            <person name="Niskanen T."/>
            <person name="Noordeloos M.E."/>
            <person name="Ohm R.A."/>
            <person name="Ortiz-Santana B."/>
            <person name="Ovrebo C."/>
            <person name="Racz N."/>
            <person name="Riley R."/>
            <person name="Savchenko A."/>
            <person name="Shiryaev A."/>
            <person name="Soop K."/>
            <person name="Spirin V."/>
            <person name="Szebenyi C."/>
            <person name="Tomsovsky M."/>
            <person name="Tulloss R.E."/>
            <person name="Uehling J."/>
            <person name="Grigoriev I.V."/>
            <person name="Vagvolgyi C."/>
            <person name="Papp T."/>
            <person name="Martin F.M."/>
            <person name="Miettinen O."/>
            <person name="Hibbett D.S."/>
            <person name="Nagy L.G."/>
        </authorList>
    </citation>
    <scope>NUCLEOTIDE SEQUENCE [LARGE SCALE GENOMIC DNA]</scope>
    <source>
        <strain evidence="3 4">CBS 962.96</strain>
    </source>
</reference>
<feature type="domain" description="Heterokaryon incompatibility" evidence="1">
    <location>
        <begin position="24"/>
        <end position="106"/>
    </location>
</feature>
<sequence>MYLLNTSTYKLKAFPDVKKRPSFAILSHTWYPEQEILFKHYKALKGYFKLMKACEQAKTHNLEYIWVDTCCIDKDSSAELSEAINSMYPYYRDSTVCYAYLNDVPSTSEQDPEAKISAFRNSRWFTRGWTLQELIAPSKVIFFSAKWTPIGTKTGLRTTISEVTQIPTALLRFHYPQAQLSKLSDYSIAQKMSWAAKRETTRPEDIAYCLMGVFDINMPLLYGEGEHCAFLRLQEEIIKSSTDQSIFAWRARENSGARRGLFARAPSEFVESGNIIGGSIPNFYRVTNYGLELRLPLLKC</sequence>
<dbReference type="InterPro" id="IPR058525">
    <property type="entry name" value="DUF8212"/>
</dbReference>
<name>A0A4S8M2T0_DENBC</name>
<dbReference type="OrthoDB" id="5122891at2759"/>